<protein>
    <submittedName>
        <fullName evidence="14">Potassium/proton antiporter</fullName>
    </submittedName>
</protein>
<keyword evidence="11 12" id="KW-0472">Membrane</keyword>
<dbReference type="NCBIfam" id="NF003716">
    <property type="entry name" value="PRK05326.1-3"/>
    <property type="match status" value="1"/>
</dbReference>
<feature type="transmembrane region" description="Helical" evidence="12">
    <location>
        <begin position="57"/>
        <end position="78"/>
    </location>
</feature>
<reference evidence="15" key="1">
    <citation type="journal article" date="2019" name="Int. J. Syst. Evol. Microbiol.">
        <title>The Global Catalogue of Microorganisms (GCM) 10K type strain sequencing project: providing services to taxonomists for standard genome sequencing and annotation.</title>
        <authorList>
            <consortium name="The Broad Institute Genomics Platform"/>
            <consortium name="The Broad Institute Genome Sequencing Center for Infectious Disease"/>
            <person name="Wu L."/>
            <person name="Ma J."/>
        </authorList>
    </citation>
    <scope>NUCLEOTIDE SEQUENCE [LARGE SCALE GENOMIC DNA]</scope>
    <source>
        <strain evidence="15">JCM 17110</strain>
    </source>
</reference>
<keyword evidence="3" id="KW-0050">Antiport</keyword>
<dbReference type="InterPro" id="IPR016169">
    <property type="entry name" value="FAD-bd_PCMH_sub2"/>
</dbReference>
<evidence type="ECO:0000256" key="9">
    <source>
        <dbReference type="ARBA" id="ARBA00022989"/>
    </source>
</evidence>
<dbReference type="EMBL" id="BAABCX010000001">
    <property type="protein sequence ID" value="GAA3527123.1"/>
    <property type="molecule type" value="Genomic_DNA"/>
</dbReference>
<dbReference type="SUPFAM" id="SSF56176">
    <property type="entry name" value="FAD-binding/transporter-associated domain-like"/>
    <property type="match status" value="1"/>
</dbReference>
<dbReference type="Proteomes" id="UP001500795">
    <property type="component" value="Unassembled WGS sequence"/>
</dbReference>
<feature type="transmembrane region" description="Helical" evidence="12">
    <location>
        <begin position="295"/>
        <end position="322"/>
    </location>
</feature>
<dbReference type="Gene3D" id="3.30.70.1450">
    <property type="entry name" value="Regulator of K+ conductance, C-terminal domain"/>
    <property type="match status" value="1"/>
</dbReference>
<evidence type="ECO:0000256" key="7">
    <source>
        <dbReference type="ARBA" id="ARBA00022692"/>
    </source>
</evidence>
<dbReference type="Pfam" id="PF02080">
    <property type="entry name" value="TrkA_C"/>
    <property type="match status" value="1"/>
</dbReference>
<evidence type="ECO:0000256" key="5">
    <source>
        <dbReference type="ARBA" id="ARBA00022519"/>
    </source>
</evidence>
<dbReference type="Pfam" id="PF03471">
    <property type="entry name" value="CorC_HlyC"/>
    <property type="match status" value="1"/>
</dbReference>
<evidence type="ECO:0000256" key="10">
    <source>
        <dbReference type="ARBA" id="ARBA00023065"/>
    </source>
</evidence>
<name>A0ABP6V4C7_9GAMM</name>
<evidence type="ECO:0000256" key="11">
    <source>
        <dbReference type="ARBA" id="ARBA00023136"/>
    </source>
</evidence>
<dbReference type="InterPro" id="IPR036318">
    <property type="entry name" value="FAD-bd_PCMH-like_sf"/>
</dbReference>
<keyword evidence="4" id="KW-1003">Cell membrane</keyword>
<dbReference type="Pfam" id="PF00999">
    <property type="entry name" value="Na_H_Exchanger"/>
    <property type="match status" value="1"/>
</dbReference>
<dbReference type="PROSITE" id="PS51202">
    <property type="entry name" value="RCK_C"/>
    <property type="match status" value="1"/>
</dbReference>
<evidence type="ECO:0000259" key="13">
    <source>
        <dbReference type="PROSITE" id="PS51202"/>
    </source>
</evidence>
<evidence type="ECO:0000256" key="12">
    <source>
        <dbReference type="SAM" id="Phobius"/>
    </source>
</evidence>
<evidence type="ECO:0000256" key="6">
    <source>
        <dbReference type="ARBA" id="ARBA00022538"/>
    </source>
</evidence>
<dbReference type="InterPro" id="IPR006153">
    <property type="entry name" value="Cation/H_exchanger_TM"/>
</dbReference>
<keyword evidence="10" id="KW-0406">Ion transport</keyword>
<dbReference type="Gene3D" id="3.30.465.10">
    <property type="match status" value="1"/>
</dbReference>
<evidence type="ECO:0000313" key="14">
    <source>
        <dbReference type="EMBL" id="GAA3527123.1"/>
    </source>
</evidence>
<evidence type="ECO:0000256" key="2">
    <source>
        <dbReference type="ARBA" id="ARBA00022448"/>
    </source>
</evidence>
<feature type="transmembrane region" description="Helical" evidence="12">
    <location>
        <begin position="6"/>
        <end position="25"/>
    </location>
</feature>
<dbReference type="RefSeq" id="WP_344954006.1">
    <property type="nucleotide sequence ID" value="NZ_BAABCX010000001.1"/>
</dbReference>
<sequence length="577" mass="61700">MTNIEHLFLLSGVLLCLSVLATLLSARSGIPILLIFLFIGMLAGESGPGGIEFESYALAHGIGNLALAIILLDGGMRTRMETFRVGLRPALSLATLGVLITSGVTGLLAVWILDLSWLHGLLLGAIVGSTDAAAVFSMLSGKGVHLNQRVAASLEIESGTNDPMAIFLTLTLIGMITGEVEGLADALVFLLMQFGIGSVAGLLGGWLLIHLIKRVELAAGLYPILVTGFGLALFALTASLSGSGFLAIYLAGLVLGNARLRHMESILPMFDGMAWLSQIGLFLVLGLLISPTEMWAMAIPATLIALALIFIARPLAVLASLLPFFRFNVRELGFISWVGLRGAVPIVLAIFPLMAGIPEGGMLFNVAFFVVLISLLVQGSSLPRVARLLDLEVPPEPAPKRRSMLGIFSEDDFEMFLYRVESESIDGVVVRQLTFPPHCRVAAVFRGEYLLPASGSTRLALNDTLCVIGRSNHLKTLNNMFGGDLDAARSKARAFFGDFILDAKAGMQDVALMYGVDVDDSEAGLTLAEFMQRHNSGHPVVGDHFARYGMVWTVADVDGDQILKVGLREQETDKPGD</sequence>
<feature type="transmembrane region" description="Helical" evidence="12">
    <location>
        <begin position="221"/>
        <end position="238"/>
    </location>
</feature>
<accession>A0ABP6V4C7</accession>
<feature type="transmembrane region" description="Helical" evidence="12">
    <location>
        <begin position="90"/>
        <end position="112"/>
    </location>
</feature>
<organism evidence="14 15">
    <name type="scientific">Zobellella aerophila</name>
    <dbReference type="NCBI Taxonomy" id="870480"/>
    <lineage>
        <taxon>Bacteria</taxon>
        <taxon>Pseudomonadati</taxon>
        <taxon>Pseudomonadota</taxon>
        <taxon>Gammaproteobacteria</taxon>
        <taxon>Aeromonadales</taxon>
        <taxon>Aeromonadaceae</taxon>
        <taxon>Zobellella</taxon>
    </lineage>
</organism>
<dbReference type="SUPFAM" id="SSF116726">
    <property type="entry name" value="TrkA C-terminal domain-like"/>
    <property type="match status" value="1"/>
</dbReference>
<dbReference type="SMART" id="SM01091">
    <property type="entry name" value="CorC_HlyC"/>
    <property type="match status" value="1"/>
</dbReference>
<proteinExistence type="predicted"/>
<dbReference type="NCBIfam" id="NF003715">
    <property type="entry name" value="PRK05326.1-2"/>
    <property type="match status" value="1"/>
</dbReference>
<dbReference type="Gene3D" id="1.20.1530.20">
    <property type="match status" value="1"/>
</dbReference>
<evidence type="ECO:0000313" key="15">
    <source>
        <dbReference type="Proteomes" id="UP001500795"/>
    </source>
</evidence>
<dbReference type="PANTHER" id="PTHR32507">
    <property type="entry name" value="NA(+)/H(+) ANTIPORTER 1"/>
    <property type="match status" value="1"/>
</dbReference>
<evidence type="ECO:0000256" key="4">
    <source>
        <dbReference type="ARBA" id="ARBA00022475"/>
    </source>
</evidence>
<feature type="transmembrane region" description="Helical" evidence="12">
    <location>
        <begin position="334"/>
        <end position="354"/>
    </location>
</feature>
<dbReference type="InterPro" id="IPR006037">
    <property type="entry name" value="RCK_C"/>
</dbReference>
<feature type="domain" description="RCK C-terminal" evidence="13">
    <location>
        <begin position="402"/>
        <end position="483"/>
    </location>
</feature>
<evidence type="ECO:0000256" key="1">
    <source>
        <dbReference type="ARBA" id="ARBA00004651"/>
    </source>
</evidence>
<feature type="transmembrane region" description="Helical" evidence="12">
    <location>
        <begin position="186"/>
        <end position="209"/>
    </location>
</feature>
<dbReference type="NCBIfam" id="NF003714">
    <property type="entry name" value="PRK05326.1-1"/>
    <property type="match status" value="1"/>
</dbReference>
<feature type="transmembrane region" description="Helical" evidence="12">
    <location>
        <begin position="360"/>
        <end position="377"/>
    </location>
</feature>
<comment type="caution">
    <text evidence="14">The sequence shown here is derived from an EMBL/GenBank/DDBJ whole genome shotgun (WGS) entry which is preliminary data.</text>
</comment>
<dbReference type="InterPro" id="IPR005170">
    <property type="entry name" value="Transptr-assoc_dom"/>
</dbReference>
<keyword evidence="6" id="KW-0633">Potassium transport</keyword>
<feature type="transmembrane region" description="Helical" evidence="12">
    <location>
        <begin position="118"/>
        <end position="139"/>
    </location>
</feature>
<keyword evidence="9 12" id="KW-1133">Transmembrane helix</keyword>
<dbReference type="PANTHER" id="PTHR32507:SF7">
    <property type="entry name" value="K(+)_H(+) ANTIPORTER NHAP2"/>
    <property type="match status" value="1"/>
</dbReference>
<keyword evidence="8" id="KW-0630">Potassium</keyword>
<feature type="transmembrane region" description="Helical" evidence="12">
    <location>
        <begin position="272"/>
        <end position="289"/>
    </location>
</feature>
<gene>
    <name evidence="14" type="ORF">GCM10022394_02840</name>
</gene>
<evidence type="ECO:0000256" key="3">
    <source>
        <dbReference type="ARBA" id="ARBA00022449"/>
    </source>
</evidence>
<dbReference type="InterPro" id="IPR036721">
    <property type="entry name" value="RCK_C_sf"/>
</dbReference>
<keyword evidence="15" id="KW-1185">Reference proteome</keyword>
<comment type="subcellular location">
    <subcellularLocation>
        <location evidence="1">Cell membrane</location>
        <topology evidence="1">Multi-pass membrane protein</topology>
    </subcellularLocation>
</comment>
<keyword evidence="2" id="KW-0813">Transport</keyword>
<keyword evidence="7 12" id="KW-0812">Transmembrane</keyword>
<dbReference type="InterPro" id="IPR038770">
    <property type="entry name" value="Na+/solute_symporter_sf"/>
</dbReference>
<evidence type="ECO:0000256" key="8">
    <source>
        <dbReference type="ARBA" id="ARBA00022958"/>
    </source>
</evidence>
<keyword evidence="5" id="KW-0997">Cell inner membrane</keyword>